<feature type="domain" description="Iron-binding zinc finger CDGSH type" evidence="6">
    <location>
        <begin position="57"/>
        <end position="101"/>
    </location>
</feature>
<name>A0A098BGG0_9NOCA</name>
<keyword evidence="1" id="KW-0001">2Fe-2S</keyword>
<dbReference type="AlphaFoldDB" id="A0A098BGG0"/>
<keyword evidence="4" id="KW-0411">Iron-sulfur</keyword>
<organism evidence="7 8">
    <name type="scientific">Rhodococcus ruber</name>
    <dbReference type="NCBI Taxonomy" id="1830"/>
    <lineage>
        <taxon>Bacteria</taxon>
        <taxon>Bacillati</taxon>
        <taxon>Actinomycetota</taxon>
        <taxon>Actinomycetes</taxon>
        <taxon>Mycobacteriales</taxon>
        <taxon>Nocardiaceae</taxon>
        <taxon>Rhodococcus</taxon>
    </lineage>
</organism>
<gene>
    <name evidence="7" type="ORF">RHRU231_350016</name>
</gene>
<dbReference type="GO" id="GO:0005737">
    <property type="term" value="C:cytoplasm"/>
    <property type="evidence" value="ECO:0007669"/>
    <property type="project" value="UniProtKB-ARBA"/>
</dbReference>
<evidence type="ECO:0000313" key="7">
    <source>
        <dbReference type="EMBL" id="CDZ87799.1"/>
    </source>
</evidence>
<reference evidence="7 8" key="1">
    <citation type="journal article" date="2014" name="Genome Announc.">
        <title>Draft Genome Sequence of Propane- and Butane-Oxidizing Actinobacterium Rhodococcus ruber IEGM 231.</title>
        <authorList>
            <person name="Ivshina I.B."/>
            <person name="Kuyukina M.S."/>
            <person name="Krivoruchko A.V."/>
            <person name="Barbe V."/>
            <person name="Fischer C."/>
        </authorList>
    </citation>
    <scope>NUCLEOTIDE SEQUENCE [LARGE SCALE GENOMIC DNA]</scope>
</reference>
<evidence type="ECO:0000256" key="4">
    <source>
        <dbReference type="ARBA" id="ARBA00023014"/>
    </source>
</evidence>
<dbReference type="Pfam" id="PF09360">
    <property type="entry name" value="zf-CDGSH"/>
    <property type="match status" value="1"/>
</dbReference>
<dbReference type="GO" id="GO:0051537">
    <property type="term" value="F:2 iron, 2 sulfur cluster binding"/>
    <property type="evidence" value="ECO:0007669"/>
    <property type="project" value="UniProtKB-KW"/>
</dbReference>
<dbReference type="Gene3D" id="3.40.5.90">
    <property type="entry name" value="CDGSH iron-sulfur domain, mitoNEET-type"/>
    <property type="match status" value="1"/>
</dbReference>
<protein>
    <recommendedName>
        <fullName evidence="6">Iron-binding zinc finger CDGSH type domain-containing protein</fullName>
    </recommendedName>
</protein>
<dbReference type="InterPro" id="IPR042216">
    <property type="entry name" value="MitoNEET_CISD"/>
</dbReference>
<sequence length="103" mass="11253">MPIEHTAREVATGDSPRDTSPGGVAVPGLCPGLRVEGLAAEEPRVVRLVRGGPALVEGPVRIVAEDGDEVESDRFVVAICRCRRSERYPLCDTSHRRPRRDPR</sequence>
<dbReference type="InterPro" id="IPR018967">
    <property type="entry name" value="FeS-contain_CDGSH-typ"/>
</dbReference>
<dbReference type="Proteomes" id="UP000042997">
    <property type="component" value="Unassembled WGS sequence"/>
</dbReference>
<proteinExistence type="predicted"/>
<accession>A0A098BGG0</accession>
<keyword evidence="3" id="KW-0408">Iron</keyword>
<feature type="region of interest" description="Disordered" evidence="5">
    <location>
        <begin position="1"/>
        <end position="26"/>
    </location>
</feature>
<evidence type="ECO:0000256" key="5">
    <source>
        <dbReference type="SAM" id="MobiDB-lite"/>
    </source>
</evidence>
<dbReference type="SMART" id="SM00704">
    <property type="entry name" value="ZnF_CDGSH"/>
    <property type="match status" value="1"/>
</dbReference>
<dbReference type="eggNOG" id="COG3369">
    <property type="taxonomic scope" value="Bacteria"/>
</dbReference>
<evidence type="ECO:0000256" key="1">
    <source>
        <dbReference type="ARBA" id="ARBA00022714"/>
    </source>
</evidence>
<evidence type="ECO:0000256" key="3">
    <source>
        <dbReference type="ARBA" id="ARBA00023004"/>
    </source>
</evidence>
<evidence type="ECO:0000313" key="8">
    <source>
        <dbReference type="Proteomes" id="UP000042997"/>
    </source>
</evidence>
<dbReference type="EMBL" id="CCSD01000045">
    <property type="protein sequence ID" value="CDZ87799.1"/>
    <property type="molecule type" value="Genomic_DNA"/>
</dbReference>
<evidence type="ECO:0000256" key="2">
    <source>
        <dbReference type="ARBA" id="ARBA00022723"/>
    </source>
</evidence>
<dbReference type="GO" id="GO:0046872">
    <property type="term" value="F:metal ion binding"/>
    <property type="evidence" value="ECO:0007669"/>
    <property type="project" value="UniProtKB-KW"/>
</dbReference>
<evidence type="ECO:0000259" key="6">
    <source>
        <dbReference type="SMART" id="SM00704"/>
    </source>
</evidence>
<keyword evidence="2" id="KW-0479">Metal-binding</keyword>